<dbReference type="GO" id="GO:0016787">
    <property type="term" value="F:hydrolase activity"/>
    <property type="evidence" value="ECO:0007669"/>
    <property type="project" value="InterPro"/>
</dbReference>
<proteinExistence type="predicted"/>
<dbReference type="Pfam" id="PF04273">
    <property type="entry name" value="BLH_phosphatase"/>
    <property type="match status" value="1"/>
</dbReference>
<evidence type="ECO:0000259" key="1">
    <source>
        <dbReference type="Pfam" id="PF04273"/>
    </source>
</evidence>
<dbReference type="InterPro" id="IPR029021">
    <property type="entry name" value="Prot-tyrosine_phosphatase-like"/>
</dbReference>
<organism evidence="2 3">
    <name type="scientific">Candidatus Viridilinea mediisalina</name>
    <dbReference type="NCBI Taxonomy" id="2024553"/>
    <lineage>
        <taxon>Bacteria</taxon>
        <taxon>Bacillati</taxon>
        <taxon>Chloroflexota</taxon>
        <taxon>Chloroflexia</taxon>
        <taxon>Chloroflexales</taxon>
        <taxon>Chloroflexineae</taxon>
        <taxon>Oscillochloridaceae</taxon>
        <taxon>Candidatus Viridilinea</taxon>
    </lineage>
</organism>
<evidence type="ECO:0000313" key="3">
    <source>
        <dbReference type="Proteomes" id="UP000220527"/>
    </source>
</evidence>
<dbReference type="SUPFAM" id="SSF52799">
    <property type="entry name" value="(Phosphotyrosine protein) phosphatases II"/>
    <property type="match status" value="1"/>
</dbReference>
<dbReference type="EMBL" id="NQWI01000041">
    <property type="protein sequence ID" value="PDW03097.1"/>
    <property type="molecule type" value="Genomic_DNA"/>
</dbReference>
<dbReference type="InterPro" id="IPR005939">
    <property type="entry name" value="BLH_phosphatase-like"/>
</dbReference>
<reference evidence="3" key="1">
    <citation type="submission" date="2017-08" db="EMBL/GenBank/DDBJ databases">
        <authorList>
            <person name="Grouzdev D.S."/>
            <person name="Gaisin V.A."/>
            <person name="Rysina M.S."/>
            <person name="Gorlenko V.M."/>
        </authorList>
    </citation>
    <scope>NUCLEOTIDE SEQUENCE [LARGE SCALE GENOMIC DNA]</scope>
    <source>
        <strain evidence="3">Kir15-3F</strain>
    </source>
</reference>
<dbReference type="Proteomes" id="UP000220527">
    <property type="component" value="Unassembled WGS sequence"/>
</dbReference>
<evidence type="ECO:0000313" key="2">
    <source>
        <dbReference type="EMBL" id="PDW03097.1"/>
    </source>
</evidence>
<dbReference type="OrthoDB" id="7391097at2"/>
<dbReference type="CDD" id="cd14503">
    <property type="entry name" value="PTP-bact"/>
    <property type="match status" value="1"/>
</dbReference>
<comment type="caution">
    <text evidence="2">The sequence shown here is derived from an EMBL/GenBank/DDBJ whole genome shotgun (WGS) entry which is preliminary data.</text>
</comment>
<sequence>MSNDFITYKPTPDVLLAGQPQVEDWAALAQAGYTTVLNVRGDAERATVQAHNAEAAGLRYLHRPWPANELEPEHVAELAAIINAPETGRLVFHCRSATRVGLMWMLYRQLHHGWTRAQAVAELVAAGYDSDSLETFDYCADDYFERNGAPVAS</sequence>
<accession>A0A2A6RJ48</accession>
<dbReference type="AlphaFoldDB" id="A0A2A6RJ48"/>
<keyword evidence="3" id="KW-1185">Reference proteome</keyword>
<gene>
    <name evidence="2" type="ORF">CJ255_10635</name>
</gene>
<feature type="domain" description="Beta-lactamase hydrolase-like protein phosphatase-like" evidence="1">
    <location>
        <begin position="11"/>
        <end position="107"/>
    </location>
</feature>
<dbReference type="RefSeq" id="WP_097644081.1">
    <property type="nucleotide sequence ID" value="NZ_NQWI01000041.1"/>
</dbReference>
<dbReference type="Gene3D" id="3.90.190.10">
    <property type="entry name" value="Protein tyrosine phosphatase superfamily"/>
    <property type="match status" value="1"/>
</dbReference>
<protein>
    <recommendedName>
        <fullName evidence="1">Beta-lactamase hydrolase-like protein phosphatase-like domain-containing protein</fullName>
    </recommendedName>
</protein>
<name>A0A2A6RJ48_9CHLR</name>